<dbReference type="PANTHER" id="PTHR14239">
    <property type="entry name" value="DUDULIN-RELATED"/>
    <property type="match status" value="1"/>
</dbReference>
<evidence type="ECO:0000313" key="3">
    <source>
        <dbReference type="EMBL" id="MFC5001778.1"/>
    </source>
</evidence>
<dbReference type="InterPro" id="IPR036291">
    <property type="entry name" value="NAD(P)-bd_dom_sf"/>
</dbReference>
<gene>
    <name evidence="3" type="ORF">ACFPIJ_28560</name>
</gene>
<dbReference type="RefSeq" id="WP_380119223.1">
    <property type="nucleotide sequence ID" value="NZ_JBHSIU010000039.1"/>
</dbReference>
<accession>A0ABV9W2A2</accession>
<dbReference type="InterPro" id="IPR051267">
    <property type="entry name" value="STEAP_metalloreductase"/>
</dbReference>
<protein>
    <submittedName>
        <fullName evidence="3">NADPH-dependent F420 reductase</fullName>
    </submittedName>
</protein>
<dbReference type="InterPro" id="IPR028939">
    <property type="entry name" value="P5C_Rdtase_cat_N"/>
</dbReference>
<evidence type="ECO:0000259" key="2">
    <source>
        <dbReference type="Pfam" id="PF03807"/>
    </source>
</evidence>
<reference evidence="4" key="1">
    <citation type="journal article" date="2019" name="Int. J. Syst. Evol. Microbiol.">
        <title>The Global Catalogue of Microorganisms (GCM) 10K type strain sequencing project: providing services to taxonomists for standard genome sequencing and annotation.</title>
        <authorList>
            <consortium name="The Broad Institute Genomics Platform"/>
            <consortium name="The Broad Institute Genome Sequencing Center for Infectious Disease"/>
            <person name="Wu L."/>
            <person name="Ma J."/>
        </authorList>
    </citation>
    <scope>NUCLEOTIDE SEQUENCE [LARGE SCALE GENOMIC DNA]</scope>
    <source>
        <strain evidence="4">CGMCC 4.7152</strain>
    </source>
</reference>
<dbReference type="PANTHER" id="PTHR14239:SF10">
    <property type="entry name" value="REDUCTASE"/>
    <property type="match status" value="1"/>
</dbReference>
<evidence type="ECO:0000313" key="4">
    <source>
        <dbReference type="Proteomes" id="UP001595912"/>
    </source>
</evidence>
<dbReference type="EMBL" id="JBHSIU010000039">
    <property type="protein sequence ID" value="MFC5001778.1"/>
    <property type="molecule type" value="Genomic_DNA"/>
</dbReference>
<dbReference type="Proteomes" id="UP001595912">
    <property type="component" value="Unassembled WGS sequence"/>
</dbReference>
<name>A0ABV9W2A2_9ACTN</name>
<dbReference type="Pfam" id="PF03807">
    <property type="entry name" value="F420_oxidored"/>
    <property type="match status" value="1"/>
</dbReference>
<evidence type="ECO:0000256" key="1">
    <source>
        <dbReference type="ARBA" id="ARBA00023002"/>
    </source>
</evidence>
<keyword evidence="4" id="KW-1185">Reference proteome</keyword>
<dbReference type="SUPFAM" id="SSF51735">
    <property type="entry name" value="NAD(P)-binding Rossmann-fold domains"/>
    <property type="match status" value="1"/>
</dbReference>
<sequence>MKIGVLGAGSMAHALGGQWVAQGHEVFIGGRDGCKAEALGAELGAQSGSLREAAEFGDVVLMGVHWAGIEDTAVAIGDAVRGKVVIDCGNPVEVEGFTLITEPGDSLGELIQRRTGARVVKAFNLCHAEVWQMRPPVFDGRPLAVPYSSDDPAAKEVVAQLIREMGADPIDLGPLYHSKDLEGMGTVIITLLFGGLAPRTVFNLVAA</sequence>
<feature type="domain" description="Pyrroline-5-carboxylate reductase catalytic N-terminal" evidence="2">
    <location>
        <begin position="2"/>
        <end position="91"/>
    </location>
</feature>
<keyword evidence="1" id="KW-0560">Oxidoreductase</keyword>
<comment type="caution">
    <text evidence="3">The sequence shown here is derived from an EMBL/GenBank/DDBJ whole genome shotgun (WGS) entry which is preliminary data.</text>
</comment>
<dbReference type="Gene3D" id="3.40.50.720">
    <property type="entry name" value="NAD(P)-binding Rossmann-like Domain"/>
    <property type="match status" value="1"/>
</dbReference>
<organism evidence="3 4">
    <name type="scientific">Dactylosporangium cerinum</name>
    <dbReference type="NCBI Taxonomy" id="1434730"/>
    <lineage>
        <taxon>Bacteria</taxon>
        <taxon>Bacillati</taxon>
        <taxon>Actinomycetota</taxon>
        <taxon>Actinomycetes</taxon>
        <taxon>Micromonosporales</taxon>
        <taxon>Micromonosporaceae</taxon>
        <taxon>Dactylosporangium</taxon>
    </lineage>
</organism>
<proteinExistence type="predicted"/>